<dbReference type="SUPFAM" id="SSF55874">
    <property type="entry name" value="ATPase domain of HSP90 chaperone/DNA topoisomerase II/histidine kinase"/>
    <property type="match status" value="1"/>
</dbReference>
<dbReference type="Gene3D" id="3.30.565.10">
    <property type="entry name" value="Histidine kinase-like ATPase, C-terminal domain"/>
    <property type="match status" value="1"/>
</dbReference>
<accession>A0ABU0MC45</accession>
<name>A0ABU0MC45_9HYPH</name>
<keyword evidence="4" id="KW-0808">Transferase</keyword>
<keyword evidence="9" id="KW-0175">Coiled coil</keyword>
<dbReference type="InterPro" id="IPR036890">
    <property type="entry name" value="HATPase_C_sf"/>
</dbReference>
<comment type="catalytic activity">
    <reaction evidence="1">
        <text>ATP + protein L-histidine = ADP + protein N-phospho-L-histidine.</text>
        <dbReference type="EC" id="2.7.13.3"/>
    </reaction>
</comment>
<dbReference type="InterPro" id="IPR011495">
    <property type="entry name" value="Sig_transdc_His_kin_sub2_dim/P"/>
</dbReference>
<dbReference type="PANTHER" id="PTHR41523">
    <property type="entry name" value="TWO-COMPONENT SYSTEM SENSOR PROTEIN"/>
    <property type="match status" value="1"/>
</dbReference>
<evidence type="ECO:0000259" key="11">
    <source>
        <dbReference type="PROSITE" id="PS50110"/>
    </source>
</evidence>
<reference evidence="12 13" key="1">
    <citation type="submission" date="2023-07" db="EMBL/GenBank/DDBJ databases">
        <title>Genomic Encyclopedia of Type Strains, Phase IV (KMG-IV): sequencing the most valuable type-strain genomes for metagenomic binning, comparative biology and taxonomic classification.</title>
        <authorList>
            <person name="Goeker M."/>
        </authorList>
    </citation>
    <scope>NUCLEOTIDE SEQUENCE [LARGE SCALE GENOMIC DNA]</scope>
    <source>
        <strain evidence="12 13">B1-1</strain>
    </source>
</reference>
<evidence type="ECO:0000256" key="7">
    <source>
        <dbReference type="ARBA" id="ARBA00022840"/>
    </source>
</evidence>
<dbReference type="PROSITE" id="PS50109">
    <property type="entry name" value="HIS_KIN"/>
    <property type="match status" value="1"/>
</dbReference>
<feature type="domain" description="Histidine kinase" evidence="10">
    <location>
        <begin position="263"/>
        <end position="351"/>
    </location>
</feature>
<keyword evidence="6" id="KW-0418">Kinase</keyword>
<dbReference type="InterPro" id="IPR005467">
    <property type="entry name" value="His_kinase_dom"/>
</dbReference>
<evidence type="ECO:0000259" key="10">
    <source>
        <dbReference type="PROSITE" id="PS50109"/>
    </source>
</evidence>
<dbReference type="Pfam" id="PF07568">
    <property type="entry name" value="HisKA_2"/>
    <property type="match status" value="1"/>
</dbReference>
<sequence length="360" mass="38337">MDGQPVVLYIDDDAGLCRLADKDLTRHGYRVETAGDGEAGLARLRAGGIDVVALDHHMPGRTGLQIMAEINTLQDAPPVVYVTGEAQGRVAIAALKAGAADYVIKEASEDFFPLLRAAIASALAARALKRAHDRAEAEVREARDRFQALAEERALIIQEVNHRVGNSLQLVASLLNMQAAAHPDTGVKSALAAAVGRVMAVSQVHRRLYTSDDVHSVALDLYLGSLIEDLARTSETDHEGGQIIHRLDSVAIRPDRAVALGVIMTELILNALKYAYPDGIGAVRVFLVAGDGSIALTVEDDGIGTGTDNRPVGTGLGRRIIQALAGKLEAAIEHDLQHSGTRITIRFPEIEPRMAPAAMG</sequence>
<dbReference type="CDD" id="cd00156">
    <property type="entry name" value="REC"/>
    <property type="match status" value="1"/>
</dbReference>
<dbReference type="Proteomes" id="UP001223743">
    <property type="component" value="Unassembled WGS sequence"/>
</dbReference>
<dbReference type="EC" id="2.7.13.3" evidence="2"/>
<evidence type="ECO:0000256" key="6">
    <source>
        <dbReference type="ARBA" id="ARBA00022777"/>
    </source>
</evidence>
<dbReference type="Pfam" id="PF00072">
    <property type="entry name" value="Response_reg"/>
    <property type="match status" value="1"/>
</dbReference>
<keyword evidence="3 8" id="KW-0597">Phosphoprotein</keyword>
<dbReference type="Pfam" id="PF02518">
    <property type="entry name" value="HATPase_c"/>
    <property type="match status" value="1"/>
</dbReference>
<comment type="caution">
    <text evidence="12">The sequence shown here is derived from an EMBL/GenBank/DDBJ whole genome shotgun (WGS) entry which is preliminary data.</text>
</comment>
<feature type="domain" description="Response regulatory" evidence="11">
    <location>
        <begin position="6"/>
        <end position="120"/>
    </location>
</feature>
<dbReference type="SMART" id="SM00448">
    <property type="entry name" value="REC"/>
    <property type="match status" value="1"/>
</dbReference>
<evidence type="ECO:0000313" key="12">
    <source>
        <dbReference type="EMBL" id="MDQ0518542.1"/>
    </source>
</evidence>
<dbReference type="RefSeq" id="WP_307291077.1">
    <property type="nucleotide sequence ID" value="NZ_JAPKNF010000004.1"/>
</dbReference>
<evidence type="ECO:0000256" key="5">
    <source>
        <dbReference type="ARBA" id="ARBA00022741"/>
    </source>
</evidence>
<evidence type="ECO:0000256" key="2">
    <source>
        <dbReference type="ARBA" id="ARBA00012438"/>
    </source>
</evidence>
<keyword evidence="13" id="KW-1185">Reference proteome</keyword>
<dbReference type="InterPro" id="IPR001789">
    <property type="entry name" value="Sig_transdc_resp-reg_receiver"/>
</dbReference>
<gene>
    <name evidence="12" type="ORF">QO015_004155</name>
</gene>
<keyword evidence="5" id="KW-0547">Nucleotide-binding</keyword>
<evidence type="ECO:0000256" key="1">
    <source>
        <dbReference type="ARBA" id="ARBA00000085"/>
    </source>
</evidence>
<protein>
    <recommendedName>
        <fullName evidence="2">histidine kinase</fullName>
        <ecNumber evidence="2">2.7.13.3</ecNumber>
    </recommendedName>
</protein>
<feature type="modified residue" description="4-aspartylphosphate" evidence="8">
    <location>
        <position position="55"/>
    </location>
</feature>
<dbReference type="SUPFAM" id="SSF52172">
    <property type="entry name" value="CheY-like"/>
    <property type="match status" value="1"/>
</dbReference>
<evidence type="ECO:0000256" key="3">
    <source>
        <dbReference type="ARBA" id="ARBA00022553"/>
    </source>
</evidence>
<proteinExistence type="predicted"/>
<evidence type="ECO:0000256" key="8">
    <source>
        <dbReference type="PROSITE-ProRule" id="PRU00169"/>
    </source>
</evidence>
<dbReference type="PANTHER" id="PTHR41523:SF8">
    <property type="entry name" value="ETHYLENE RESPONSE SENSOR PROTEIN"/>
    <property type="match status" value="1"/>
</dbReference>
<dbReference type="SMART" id="SM00387">
    <property type="entry name" value="HATPase_c"/>
    <property type="match status" value="1"/>
</dbReference>
<feature type="coiled-coil region" evidence="9">
    <location>
        <begin position="125"/>
        <end position="152"/>
    </location>
</feature>
<dbReference type="InterPro" id="IPR011006">
    <property type="entry name" value="CheY-like_superfamily"/>
</dbReference>
<keyword evidence="7" id="KW-0067">ATP-binding</keyword>
<organism evidence="12 13">
    <name type="scientific">Kaistia geumhonensis</name>
    <dbReference type="NCBI Taxonomy" id="410839"/>
    <lineage>
        <taxon>Bacteria</taxon>
        <taxon>Pseudomonadati</taxon>
        <taxon>Pseudomonadota</taxon>
        <taxon>Alphaproteobacteria</taxon>
        <taxon>Hyphomicrobiales</taxon>
        <taxon>Kaistiaceae</taxon>
        <taxon>Kaistia</taxon>
    </lineage>
</organism>
<dbReference type="PROSITE" id="PS50110">
    <property type="entry name" value="RESPONSE_REGULATORY"/>
    <property type="match status" value="1"/>
</dbReference>
<evidence type="ECO:0000256" key="9">
    <source>
        <dbReference type="SAM" id="Coils"/>
    </source>
</evidence>
<evidence type="ECO:0000256" key="4">
    <source>
        <dbReference type="ARBA" id="ARBA00022679"/>
    </source>
</evidence>
<dbReference type="Gene3D" id="3.40.50.2300">
    <property type="match status" value="1"/>
</dbReference>
<dbReference type="EMBL" id="JAUSWJ010000001">
    <property type="protein sequence ID" value="MDQ0518542.1"/>
    <property type="molecule type" value="Genomic_DNA"/>
</dbReference>
<dbReference type="InterPro" id="IPR003594">
    <property type="entry name" value="HATPase_dom"/>
</dbReference>
<evidence type="ECO:0000313" key="13">
    <source>
        <dbReference type="Proteomes" id="UP001223743"/>
    </source>
</evidence>